<evidence type="ECO:0000313" key="4">
    <source>
        <dbReference type="Proteomes" id="UP001500191"/>
    </source>
</evidence>
<dbReference type="SUPFAM" id="SSF53850">
    <property type="entry name" value="Periplasmic binding protein-like II"/>
    <property type="match status" value="1"/>
</dbReference>
<accession>A0ABN1BX86</accession>
<protein>
    <submittedName>
        <fullName evidence="3">Iron ABC transporter substrate-binding protein</fullName>
    </submittedName>
</protein>
<keyword evidence="1 2" id="KW-0732">Signal</keyword>
<evidence type="ECO:0000256" key="1">
    <source>
        <dbReference type="ARBA" id="ARBA00022729"/>
    </source>
</evidence>
<feature type="chain" id="PRO_5046296206" evidence="2">
    <location>
        <begin position="22"/>
        <end position="322"/>
    </location>
</feature>
<name>A0ABN1BX86_9DEIO</name>
<evidence type="ECO:0000313" key="3">
    <source>
        <dbReference type="EMBL" id="GAA0507419.1"/>
    </source>
</evidence>
<dbReference type="Gene3D" id="3.40.190.10">
    <property type="entry name" value="Periplasmic binding protein-like II"/>
    <property type="match status" value="2"/>
</dbReference>
<proteinExistence type="predicted"/>
<dbReference type="PANTHER" id="PTHR30006:SF24">
    <property type="entry name" value="SLL0237 PROTEIN"/>
    <property type="match status" value="1"/>
</dbReference>
<reference evidence="3 4" key="1">
    <citation type="journal article" date="2019" name="Int. J. Syst. Evol. Microbiol.">
        <title>The Global Catalogue of Microorganisms (GCM) 10K type strain sequencing project: providing services to taxonomists for standard genome sequencing and annotation.</title>
        <authorList>
            <consortium name="The Broad Institute Genomics Platform"/>
            <consortium name="The Broad Institute Genome Sequencing Center for Infectious Disease"/>
            <person name="Wu L."/>
            <person name="Ma J."/>
        </authorList>
    </citation>
    <scope>NUCLEOTIDE SEQUENCE [LARGE SCALE GENOMIC DNA]</scope>
    <source>
        <strain evidence="3 4">JCM 14368</strain>
    </source>
</reference>
<dbReference type="RefSeq" id="WP_343757347.1">
    <property type="nucleotide sequence ID" value="NZ_BAAADB010000011.1"/>
</dbReference>
<dbReference type="Proteomes" id="UP001500191">
    <property type="component" value="Unassembled WGS sequence"/>
</dbReference>
<feature type="signal peptide" evidence="2">
    <location>
        <begin position="1"/>
        <end position="21"/>
    </location>
</feature>
<evidence type="ECO:0000256" key="2">
    <source>
        <dbReference type="SAM" id="SignalP"/>
    </source>
</evidence>
<sequence length="322" mass="34225">MRRTPHALLITLALGSAAAQQAGTQQTGTRTVTLYTTVNRAVAEAVTAAFQARTGITVTLKTGNLPADLTGIDAVWLNDTGLNSIPATRLARLPTDLTAKSRVNLGPQWLATHARYHTLAYSRDRVQAATLPTTLLNLPAHTELRGRVGWAVASPAFTDLTAALLATHGENVTRAWLTGMIALNPRDYGSEVSALTQAVQDGELDVALTTHPFVQRVRGAGYRVAAAWMQSGDPGNLMETGAAAVLRAAPHPAQAYALLRALAQPETGLLLYASTFDQPLTTGPLNPGGLIPPEQLAALGPNPDRAAWQERARDLLIELDLY</sequence>
<organism evidence="3 4">
    <name type="scientific">Deinococcus depolymerans</name>
    <dbReference type="NCBI Taxonomy" id="392408"/>
    <lineage>
        <taxon>Bacteria</taxon>
        <taxon>Thermotogati</taxon>
        <taxon>Deinococcota</taxon>
        <taxon>Deinococci</taxon>
        <taxon>Deinococcales</taxon>
        <taxon>Deinococcaceae</taxon>
        <taxon>Deinococcus</taxon>
    </lineage>
</organism>
<gene>
    <name evidence="3" type="ORF">GCM10008937_14100</name>
</gene>
<dbReference type="PANTHER" id="PTHR30006">
    <property type="entry name" value="THIAMINE-BINDING PERIPLASMIC PROTEIN-RELATED"/>
    <property type="match status" value="1"/>
</dbReference>
<keyword evidence="4" id="KW-1185">Reference proteome</keyword>
<comment type="caution">
    <text evidence="3">The sequence shown here is derived from an EMBL/GenBank/DDBJ whole genome shotgun (WGS) entry which is preliminary data.</text>
</comment>
<dbReference type="EMBL" id="BAAADB010000011">
    <property type="protein sequence ID" value="GAA0507419.1"/>
    <property type="molecule type" value="Genomic_DNA"/>
</dbReference>